<dbReference type="EMBL" id="WHUW01000033">
    <property type="protein sequence ID" value="KAF8433529.1"/>
    <property type="molecule type" value="Genomic_DNA"/>
</dbReference>
<dbReference type="AlphaFoldDB" id="A0AAD4GAR9"/>
<dbReference type="SUPFAM" id="SSF56112">
    <property type="entry name" value="Protein kinase-like (PK-like)"/>
    <property type="match status" value="1"/>
</dbReference>
<evidence type="ECO:0000259" key="1">
    <source>
        <dbReference type="Pfam" id="PF01636"/>
    </source>
</evidence>
<organism evidence="2 3">
    <name type="scientific">Boletus edulis BED1</name>
    <dbReference type="NCBI Taxonomy" id="1328754"/>
    <lineage>
        <taxon>Eukaryota</taxon>
        <taxon>Fungi</taxon>
        <taxon>Dikarya</taxon>
        <taxon>Basidiomycota</taxon>
        <taxon>Agaricomycotina</taxon>
        <taxon>Agaricomycetes</taxon>
        <taxon>Agaricomycetidae</taxon>
        <taxon>Boletales</taxon>
        <taxon>Boletineae</taxon>
        <taxon>Boletaceae</taxon>
        <taxon>Boletoideae</taxon>
        <taxon>Boletus</taxon>
    </lineage>
</organism>
<accession>A0AAD4GAR9</accession>
<comment type="caution">
    <text evidence="2">The sequence shown here is derived from an EMBL/GenBank/DDBJ whole genome shotgun (WGS) entry which is preliminary data.</text>
</comment>
<proteinExistence type="predicted"/>
<protein>
    <recommendedName>
        <fullName evidence="1">Aminoglycoside phosphotransferase domain-containing protein</fullName>
    </recommendedName>
</protein>
<reference evidence="2" key="1">
    <citation type="submission" date="2019-10" db="EMBL/GenBank/DDBJ databases">
        <authorList>
            <consortium name="DOE Joint Genome Institute"/>
            <person name="Kuo A."/>
            <person name="Miyauchi S."/>
            <person name="Kiss E."/>
            <person name="Drula E."/>
            <person name="Kohler A."/>
            <person name="Sanchez-Garcia M."/>
            <person name="Andreopoulos B."/>
            <person name="Barry K.W."/>
            <person name="Bonito G."/>
            <person name="Buee M."/>
            <person name="Carver A."/>
            <person name="Chen C."/>
            <person name="Cichocki N."/>
            <person name="Clum A."/>
            <person name="Culley D."/>
            <person name="Crous P.W."/>
            <person name="Fauchery L."/>
            <person name="Girlanda M."/>
            <person name="Hayes R."/>
            <person name="Keri Z."/>
            <person name="LaButti K."/>
            <person name="Lipzen A."/>
            <person name="Lombard V."/>
            <person name="Magnuson J."/>
            <person name="Maillard F."/>
            <person name="Morin E."/>
            <person name="Murat C."/>
            <person name="Nolan M."/>
            <person name="Ohm R."/>
            <person name="Pangilinan J."/>
            <person name="Pereira M."/>
            <person name="Perotto S."/>
            <person name="Peter M."/>
            <person name="Riley R."/>
            <person name="Sitrit Y."/>
            <person name="Stielow B."/>
            <person name="Szollosi G."/>
            <person name="Zifcakova L."/>
            <person name="Stursova M."/>
            <person name="Spatafora J.W."/>
            <person name="Tedersoo L."/>
            <person name="Vaario L.-M."/>
            <person name="Yamada A."/>
            <person name="Yan M."/>
            <person name="Wang P."/>
            <person name="Xu J."/>
            <person name="Bruns T."/>
            <person name="Baldrian P."/>
            <person name="Vilgalys R."/>
            <person name="Henrissat B."/>
            <person name="Grigoriev I.V."/>
            <person name="Hibbett D."/>
            <person name="Nagy L.G."/>
            <person name="Martin F.M."/>
        </authorList>
    </citation>
    <scope>NUCLEOTIDE SEQUENCE</scope>
    <source>
        <strain evidence="2">BED1</strain>
    </source>
</reference>
<evidence type="ECO:0000313" key="2">
    <source>
        <dbReference type="EMBL" id="KAF8433529.1"/>
    </source>
</evidence>
<sequence>MAYGGTGEVLVDSFGLYNTGPYKSVREYLQGTFDRRYHSLDQMLHKGTLPVKLKEEMSSCLSHSNPEEIFERVNRLRDKFKANLYDCKCPFVLRHGDLHGRNVIVSRSSPRRILGSIDWDFGGSYALPFVDDDFELAHPDRDQGTDERVEQAEELSYYEFLLHLVGKRCSPDAELSYLMTRGYTSSTIM</sequence>
<evidence type="ECO:0000313" key="3">
    <source>
        <dbReference type="Proteomes" id="UP001194468"/>
    </source>
</evidence>
<dbReference type="InterPro" id="IPR002575">
    <property type="entry name" value="Aminoglycoside_PTrfase"/>
</dbReference>
<feature type="domain" description="Aminoglycoside phosphotransferase" evidence="1">
    <location>
        <begin position="60"/>
        <end position="122"/>
    </location>
</feature>
<name>A0AAD4GAR9_BOLED</name>
<dbReference type="Gene3D" id="3.90.1200.10">
    <property type="match status" value="1"/>
</dbReference>
<dbReference type="Pfam" id="PF01636">
    <property type="entry name" value="APH"/>
    <property type="match status" value="1"/>
</dbReference>
<dbReference type="Proteomes" id="UP001194468">
    <property type="component" value="Unassembled WGS sequence"/>
</dbReference>
<gene>
    <name evidence="2" type="ORF">L210DRAFT_3556381</name>
</gene>
<reference evidence="2" key="2">
    <citation type="journal article" date="2020" name="Nat. Commun.">
        <title>Large-scale genome sequencing of mycorrhizal fungi provides insights into the early evolution of symbiotic traits.</title>
        <authorList>
            <person name="Miyauchi S."/>
            <person name="Kiss E."/>
            <person name="Kuo A."/>
            <person name="Drula E."/>
            <person name="Kohler A."/>
            <person name="Sanchez-Garcia M."/>
            <person name="Morin E."/>
            <person name="Andreopoulos B."/>
            <person name="Barry K.W."/>
            <person name="Bonito G."/>
            <person name="Buee M."/>
            <person name="Carver A."/>
            <person name="Chen C."/>
            <person name="Cichocki N."/>
            <person name="Clum A."/>
            <person name="Culley D."/>
            <person name="Crous P.W."/>
            <person name="Fauchery L."/>
            <person name="Girlanda M."/>
            <person name="Hayes R.D."/>
            <person name="Keri Z."/>
            <person name="LaButti K."/>
            <person name="Lipzen A."/>
            <person name="Lombard V."/>
            <person name="Magnuson J."/>
            <person name="Maillard F."/>
            <person name="Murat C."/>
            <person name="Nolan M."/>
            <person name="Ohm R.A."/>
            <person name="Pangilinan J."/>
            <person name="Pereira M.F."/>
            <person name="Perotto S."/>
            <person name="Peter M."/>
            <person name="Pfister S."/>
            <person name="Riley R."/>
            <person name="Sitrit Y."/>
            <person name="Stielow J.B."/>
            <person name="Szollosi G."/>
            <person name="Zifcakova L."/>
            <person name="Stursova M."/>
            <person name="Spatafora J.W."/>
            <person name="Tedersoo L."/>
            <person name="Vaario L.M."/>
            <person name="Yamada A."/>
            <person name="Yan M."/>
            <person name="Wang P."/>
            <person name="Xu J."/>
            <person name="Bruns T."/>
            <person name="Baldrian P."/>
            <person name="Vilgalys R."/>
            <person name="Dunand C."/>
            <person name="Henrissat B."/>
            <person name="Grigoriev I.V."/>
            <person name="Hibbett D."/>
            <person name="Nagy L.G."/>
            <person name="Martin F.M."/>
        </authorList>
    </citation>
    <scope>NUCLEOTIDE SEQUENCE</scope>
    <source>
        <strain evidence="2">BED1</strain>
    </source>
</reference>
<dbReference type="InterPro" id="IPR011009">
    <property type="entry name" value="Kinase-like_dom_sf"/>
</dbReference>
<keyword evidence="3" id="KW-1185">Reference proteome</keyword>